<keyword evidence="4" id="KW-1185">Reference proteome</keyword>
<dbReference type="InterPro" id="IPR035965">
    <property type="entry name" value="PAS-like_dom_sf"/>
</dbReference>
<reference evidence="3" key="1">
    <citation type="submission" date="2023-10" db="EMBL/GenBank/DDBJ databases">
        <authorList>
            <person name="Chen Y."/>
            <person name="Shah S."/>
            <person name="Dougan E. K."/>
            <person name="Thang M."/>
            <person name="Chan C."/>
        </authorList>
    </citation>
    <scope>NUCLEOTIDE SEQUENCE [LARGE SCALE GENOMIC DNA]</scope>
</reference>
<dbReference type="Pfam" id="PF00989">
    <property type="entry name" value="PAS"/>
    <property type="match status" value="1"/>
</dbReference>
<dbReference type="PROSITE" id="PS50112">
    <property type="entry name" value="PAS"/>
    <property type="match status" value="1"/>
</dbReference>
<dbReference type="InterPro" id="IPR000014">
    <property type="entry name" value="PAS"/>
</dbReference>
<dbReference type="Gene3D" id="3.30.450.20">
    <property type="entry name" value="PAS domain"/>
    <property type="match status" value="1"/>
</dbReference>
<feature type="region of interest" description="Disordered" evidence="1">
    <location>
        <begin position="241"/>
        <end position="266"/>
    </location>
</feature>
<proteinExistence type="predicted"/>
<evidence type="ECO:0000313" key="4">
    <source>
        <dbReference type="Proteomes" id="UP001189429"/>
    </source>
</evidence>
<gene>
    <name evidence="3" type="ORF">PCOR1329_LOCUS73565</name>
</gene>
<dbReference type="Proteomes" id="UP001189429">
    <property type="component" value="Unassembled WGS sequence"/>
</dbReference>
<dbReference type="SUPFAM" id="SSF55785">
    <property type="entry name" value="PYP-like sensor domain (PAS domain)"/>
    <property type="match status" value="1"/>
</dbReference>
<dbReference type="CDD" id="cd00130">
    <property type="entry name" value="PAS"/>
    <property type="match status" value="1"/>
</dbReference>
<protein>
    <recommendedName>
        <fullName evidence="2">PAS domain-containing protein</fullName>
    </recommendedName>
</protein>
<dbReference type="EMBL" id="CAUYUJ010019915">
    <property type="protein sequence ID" value="CAK0894538.1"/>
    <property type="molecule type" value="Genomic_DNA"/>
</dbReference>
<dbReference type="NCBIfam" id="TIGR00229">
    <property type="entry name" value="sensory_box"/>
    <property type="match status" value="1"/>
</dbReference>
<sequence length="266" mass="27529">MELELTGGGAEARSELGGPCRPQGVGIVPAVGDWAESGFRWRGHSIFDQAPVAILAVGTNELIAEVNMAACALMGWQGRGAVGKDFFSLVSEPGREAARRAFHCALESGGREEARVRLLTYGGTHKQEGTAPGGCASHLGRVWSTKQNLEKNNALLMDQTEHLQLQLGFQAAMSGMNGGTRSLGAWANSNGPMDCTRSGPLYYSDLLSAGGSLGTLGSSLQHGNGLSAGPFGAAGFSQACPPTRASKAKSHSPTCPSVESSRARGG</sequence>
<comment type="caution">
    <text evidence="3">The sequence shown here is derived from an EMBL/GenBank/DDBJ whole genome shotgun (WGS) entry which is preliminary data.</text>
</comment>
<dbReference type="InterPro" id="IPR013767">
    <property type="entry name" value="PAS_fold"/>
</dbReference>
<evidence type="ECO:0000259" key="2">
    <source>
        <dbReference type="PROSITE" id="PS50112"/>
    </source>
</evidence>
<feature type="compositionally biased region" description="Polar residues" evidence="1">
    <location>
        <begin position="251"/>
        <end position="260"/>
    </location>
</feature>
<evidence type="ECO:0000313" key="3">
    <source>
        <dbReference type="EMBL" id="CAK0894538.1"/>
    </source>
</evidence>
<organism evidence="3 4">
    <name type="scientific">Prorocentrum cordatum</name>
    <dbReference type="NCBI Taxonomy" id="2364126"/>
    <lineage>
        <taxon>Eukaryota</taxon>
        <taxon>Sar</taxon>
        <taxon>Alveolata</taxon>
        <taxon>Dinophyceae</taxon>
        <taxon>Prorocentrales</taxon>
        <taxon>Prorocentraceae</taxon>
        <taxon>Prorocentrum</taxon>
    </lineage>
</organism>
<accession>A0ABN9X568</accession>
<name>A0ABN9X568_9DINO</name>
<evidence type="ECO:0000256" key="1">
    <source>
        <dbReference type="SAM" id="MobiDB-lite"/>
    </source>
</evidence>
<feature type="domain" description="PAS" evidence="2">
    <location>
        <begin position="46"/>
        <end position="109"/>
    </location>
</feature>